<organism evidence="2 3">
    <name type="scientific">Anditalea andensis</name>
    <dbReference type="NCBI Taxonomy" id="1048983"/>
    <lineage>
        <taxon>Bacteria</taxon>
        <taxon>Pseudomonadati</taxon>
        <taxon>Bacteroidota</taxon>
        <taxon>Cytophagia</taxon>
        <taxon>Cytophagales</taxon>
        <taxon>Cytophagaceae</taxon>
        <taxon>Anditalea</taxon>
    </lineage>
</organism>
<dbReference type="InterPro" id="IPR041613">
    <property type="entry name" value="Pept_S41_N"/>
</dbReference>
<dbReference type="Gene3D" id="3.30.750.170">
    <property type="match status" value="1"/>
</dbReference>
<gene>
    <name evidence="2" type="ORF">EL17_10355</name>
</gene>
<keyword evidence="3" id="KW-1185">Reference proteome</keyword>
<evidence type="ECO:0000313" key="2">
    <source>
        <dbReference type="EMBL" id="KEO73893.1"/>
    </source>
</evidence>
<evidence type="ECO:0000259" key="1">
    <source>
        <dbReference type="SMART" id="SM00245"/>
    </source>
</evidence>
<dbReference type="SMART" id="SM00245">
    <property type="entry name" value="TSPc"/>
    <property type="match status" value="1"/>
</dbReference>
<dbReference type="GO" id="GO:0004175">
    <property type="term" value="F:endopeptidase activity"/>
    <property type="evidence" value="ECO:0007669"/>
    <property type="project" value="TreeGrafter"/>
</dbReference>
<dbReference type="GO" id="GO:0006508">
    <property type="term" value="P:proteolysis"/>
    <property type="evidence" value="ECO:0007669"/>
    <property type="project" value="UniProtKB-KW"/>
</dbReference>
<dbReference type="GO" id="GO:0008236">
    <property type="term" value="F:serine-type peptidase activity"/>
    <property type="evidence" value="ECO:0007669"/>
    <property type="project" value="InterPro"/>
</dbReference>
<evidence type="ECO:0000313" key="3">
    <source>
        <dbReference type="Proteomes" id="UP000027821"/>
    </source>
</evidence>
<dbReference type="PROSITE" id="PS51257">
    <property type="entry name" value="PROKAR_LIPOPROTEIN"/>
    <property type="match status" value="1"/>
</dbReference>
<dbReference type="Gene3D" id="2.30.42.10">
    <property type="match status" value="1"/>
</dbReference>
<dbReference type="SUPFAM" id="SSF52096">
    <property type="entry name" value="ClpP/crotonase"/>
    <property type="match status" value="1"/>
</dbReference>
<dbReference type="AlphaFoldDB" id="A0A074L1Z4"/>
<accession>A0A074L1Z4</accession>
<dbReference type="Proteomes" id="UP000027821">
    <property type="component" value="Unassembled WGS sequence"/>
</dbReference>
<dbReference type="InterPro" id="IPR029045">
    <property type="entry name" value="ClpP/crotonase-like_dom_sf"/>
</dbReference>
<proteinExistence type="predicted"/>
<dbReference type="eggNOG" id="COG0793">
    <property type="taxonomic scope" value="Bacteria"/>
</dbReference>
<keyword evidence="2" id="KW-0378">Hydrolase</keyword>
<protein>
    <submittedName>
        <fullName evidence="2">Carboxyl-terminal protease</fullName>
    </submittedName>
</protein>
<dbReference type="GO" id="GO:0007165">
    <property type="term" value="P:signal transduction"/>
    <property type="evidence" value="ECO:0007669"/>
    <property type="project" value="TreeGrafter"/>
</dbReference>
<feature type="domain" description="Tail specific protease" evidence="1">
    <location>
        <begin position="179"/>
        <end position="375"/>
    </location>
</feature>
<dbReference type="Pfam" id="PF18294">
    <property type="entry name" value="Pept_S41_N"/>
    <property type="match status" value="1"/>
</dbReference>
<dbReference type="Gene3D" id="3.90.226.10">
    <property type="entry name" value="2-enoyl-CoA Hydratase, Chain A, domain 1"/>
    <property type="match status" value="1"/>
</dbReference>
<dbReference type="PANTHER" id="PTHR32060">
    <property type="entry name" value="TAIL-SPECIFIC PROTEASE"/>
    <property type="match status" value="1"/>
</dbReference>
<comment type="caution">
    <text evidence="2">The sequence shown here is derived from an EMBL/GenBank/DDBJ whole genome shotgun (WGS) entry which is preliminary data.</text>
</comment>
<dbReference type="Pfam" id="PF03572">
    <property type="entry name" value="Peptidase_S41"/>
    <property type="match status" value="1"/>
</dbReference>
<dbReference type="InterPro" id="IPR005151">
    <property type="entry name" value="Tail-specific_protease"/>
</dbReference>
<dbReference type="SUPFAM" id="SSF50156">
    <property type="entry name" value="PDZ domain-like"/>
    <property type="match status" value="1"/>
</dbReference>
<reference evidence="2 3" key="1">
    <citation type="submission" date="2014-04" db="EMBL/GenBank/DDBJ databases">
        <title>Characterization and application of a salt tolerant electro-active bacterium.</title>
        <authorList>
            <person name="Yang L."/>
            <person name="Wei S."/>
            <person name="Tay Q.X.M."/>
        </authorList>
    </citation>
    <scope>NUCLEOTIDE SEQUENCE [LARGE SCALE GENOMIC DNA]</scope>
    <source>
        <strain evidence="2 3">LY1</strain>
    </source>
</reference>
<dbReference type="CDD" id="cd07561">
    <property type="entry name" value="Peptidase_S41_CPP_like"/>
    <property type="match status" value="1"/>
</dbReference>
<dbReference type="RefSeq" id="WP_035073964.1">
    <property type="nucleotide sequence ID" value="NZ_JMIH01000018.1"/>
</dbReference>
<keyword evidence="2" id="KW-0645">Protease</keyword>
<dbReference type="EMBL" id="JMIH01000018">
    <property type="protein sequence ID" value="KEO73893.1"/>
    <property type="molecule type" value="Genomic_DNA"/>
</dbReference>
<dbReference type="PANTHER" id="PTHR32060:SF30">
    <property type="entry name" value="CARBOXY-TERMINAL PROCESSING PROTEASE CTPA"/>
    <property type="match status" value="1"/>
</dbReference>
<dbReference type="GO" id="GO:0030288">
    <property type="term" value="C:outer membrane-bounded periplasmic space"/>
    <property type="evidence" value="ECO:0007669"/>
    <property type="project" value="TreeGrafter"/>
</dbReference>
<dbReference type="OrthoDB" id="7168509at2"/>
<name>A0A074L1Z4_9BACT</name>
<dbReference type="InterPro" id="IPR036034">
    <property type="entry name" value="PDZ_sf"/>
</dbReference>
<dbReference type="STRING" id="1048983.EL17_10355"/>
<sequence>MNKLSSLLINIISLVLIVTVLSSCNEEVEDAQTIPQTEDKVKLAIFESMKEWYFWTDQLPETINVSQYSSNDVLLDGIIHKPLDRWSYLTTQDAFYKAFTGQNAGHGFGWGLDENEHLYILFVYDASPAGKDGWKRGWRVLEINNKPISQYKTASGYDFQIGPNTPGLTNSFKFKLPDGSETVRTIDKQDYQSNSVLLKTVFESGNKKIGYWVYNSFRASPNAQPANSMSFEVDETFNYFESKQINELIIDLRYNGGGSIAVTQQILNYLVPSAANGGLMYTNTHNLKKANQNNSATFAKKGQLNLPRLFIITSRSSASASELLINVLEPYMEVILIGANTYGKPVGSFPLSSYNRTLRENNVELVPITFSIANRNGRAEYFDGFPVHVAAADDPSKNWGDPTERRFKAAIDYIITGAPISHGGRMLTYQPHWEMIDDFRGLLKEFPAY</sequence>